<gene>
    <name evidence="11" type="primary">WBGene00277480</name>
</gene>
<dbReference type="GO" id="GO:0015020">
    <property type="term" value="F:glucuronosyltransferase activity"/>
    <property type="evidence" value="ECO:0007669"/>
    <property type="project" value="UniProtKB-EC"/>
</dbReference>
<protein>
    <recommendedName>
        <fullName evidence="3">glucuronosyltransferase</fullName>
        <ecNumber evidence="3">2.4.1.17</ecNumber>
    </recommendedName>
</protein>
<proteinExistence type="inferred from homology"/>
<keyword evidence="6" id="KW-0812">Transmembrane</keyword>
<dbReference type="FunFam" id="3.40.50.2000:FF:000746">
    <property type="entry name" value="Uncharacterized protein"/>
    <property type="match status" value="3"/>
</dbReference>
<keyword evidence="9" id="KW-0472">Membrane</keyword>
<evidence type="ECO:0000256" key="4">
    <source>
        <dbReference type="ARBA" id="ARBA00022676"/>
    </source>
</evidence>
<keyword evidence="8" id="KW-1133">Transmembrane helix</keyword>
<dbReference type="PANTHER" id="PTHR48043:SF23">
    <property type="entry name" value="UDP-GLUCURONOSYLTRANSFERASE"/>
    <property type="match status" value="1"/>
</dbReference>
<dbReference type="FunFam" id="3.40.50.2000:FF:000038">
    <property type="entry name" value="UDP-GlucuronosylTransferase"/>
    <property type="match status" value="1"/>
</dbReference>
<reference evidence="12" key="1">
    <citation type="journal article" date="2008" name="Nat. Genet.">
        <title>The Pristionchus pacificus genome provides a unique perspective on nematode lifestyle and parasitism.</title>
        <authorList>
            <person name="Dieterich C."/>
            <person name="Clifton S.W."/>
            <person name="Schuster L.N."/>
            <person name="Chinwalla A."/>
            <person name="Delehaunty K."/>
            <person name="Dinkelacker I."/>
            <person name="Fulton L."/>
            <person name="Fulton R."/>
            <person name="Godfrey J."/>
            <person name="Minx P."/>
            <person name="Mitreva M."/>
            <person name="Roeseler W."/>
            <person name="Tian H."/>
            <person name="Witte H."/>
            <person name="Yang S.P."/>
            <person name="Wilson R.K."/>
            <person name="Sommer R.J."/>
        </authorList>
    </citation>
    <scope>NUCLEOTIDE SEQUENCE [LARGE SCALE GENOMIC DNA]</scope>
    <source>
        <strain evidence="12">PS312</strain>
    </source>
</reference>
<evidence type="ECO:0000256" key="10">
    <source>
        <dbReference type="ARBA" id="ARBA00047475"/>
    </source>
</evidence>
<dbReference type="FunFam" id="3.40.50.2000:FF:000228">
    <property type="entry name" value="UDP-GlucuronosylTransferase"/>
    <property type="match status" value="1"/>
</dbReference>
<evidence type="ECO:0000256" key="7">
    <source>
        <dbReference type="ARBA" id="ARBA00022729"/>
    </source>
</evidence>
<accession>A0A2A6CTE9</accession>
<comment type="catalytic activity">
    <reaction evidence="10">
        <text>glucuronate acceptor + UDP-alpha-D-glucuronate = acceptor beta-D-glucuronoside + UDP + H(+)</text>
        <dbReference type="Rhea" id="RHEA:21032"/>
        <dbReference type="ChEBI" id="CHEBI:15378"/>
        <dbReference type="ChEBI" id="CHEBI:58052"/>
        <dbReference type="ChEBI" id="CHEBI:58223"/>
        <dbReference type="ChEBI" id="CHEBI:132367"/>
        <dbReference type="ChEBI" id="CHEBI:132368"/>
        <dbReference type="EC" id="2.4.1.17"/>
    </reaction>
</comment>
<accession>A0A8R1UUC4</accession>
<evidence type="ECO:0000313" key="12">
    <source>
        <dbReference type="Proteomes" id="UP000005239"/>
    </source>
</evidence>
<dbReference type="SUPFAM" id="SSF53756">
    <property type="entry name" value="UDP-Glycosyltransferase/glycogen phosphorylase"/>
    <property type="match status" value="4"/>
</dbReference>
<evidence type="ECO:0000256" key="3">
    <source>
        <dbReference type="ARBA" id="ARBA00012544"/>
    </source>
</evidence>
<dbReference type="InterPro" id="IPR050271">
    <property type="entry name" value="UDP-glycosyltransferase"/>
</dbReference>
<dbReference type="EnsemblMetazoa" id="PPA39111.1">
    <property type="protein sequence ID" value="PPA39111.1"/>
    <property type="gene ID" value="WBGene00277480"/>
</dbReference>
<dbReference type="Gene3D" id="3.40.50.2000">
    <property type="entry name" value="Glycogen Phosphorylase B"/>
    <property type="match status" value="4"/>
</dbReference>
<keyword evidence="5" id="KW-0808">Transferase</keyword>
<evidence type="ECO:0000256" key="2">
    <source>
        <dbReference type="ARBA" id="ARBA00009995"/>
    </source>
</evidence>
<keyword evidence="4" id="KW-0328">Glycosyltransferase</keyword>
<name>A0A2A6CTE9_PRIPA</name>
<dbReference type="PANTHER" id="PTHR48043">
    <property type="entry name" value="EG:EG0003.4 PROTEIN-RELATED"/>
    <property type="match status" value="1"/>
</dbReference>
<evidence type="ECO:0000256" key="1">
    <source>
        <dbReference type="ARBA" id="ARBA00004167"/>
    </source>
</evidence>
<evidence type="ECO:0000256" key="9">
    <source>
        <dbReference type="ARBA" id="ARBA00023136"/>
    </source>
</evidence>
<dbReference type="InterPro" id="IPR035595">
    <property type="entry name" value="UDP_glycos_trans_CS"/>
</dbReference>
<dbReference type="CDD" id="cd03784">
    <property type="entry name" value="GT1_Gtf-like"/>
    <property type="match status" value="4"/>
</dbReference>
<sequence>MRVAILLLALILGANSHKILVYNVKFGHSHSNYLGNLADILVEAGHDVTSFIPEIASSLKDGTTKSKVVRVPPHPEAAELHAKFDKGEIDFFAMSELSPLMPFLMSMNIAFMFSKQCEVTLDSGEVEKLQKEQFDVYIVESFDFCGMMLAHILKPRAVIKASTTLLLGNHFNELGVPLPLSYNPSPLTRSLDVHSITSRAWNLYSEALTRIMFSGPRRAVDAVFRQRFGADFPTLKEISSNVAYVFTNTEPLIDFATPTLSRVIEIGGLGAKEPKELDEYWTSIMTRRPKVVLISFGSFAKSYLLASAVKDGILKVASAFPEITFIWKYEKKDDFALGAAAKIDNLVLTDWMPQNDLLNHPNLAVFITHGGMGSVQELTLRGKPAILIPIFGDQPRNAAMIEHNKLGKVLSKLEVGNYEKIISLLKELMENSEYAENSKRVARMLSKKPFSSKEKLLRYVSFAAEFGPSSALRPQSQDMSFIEYHNLDIIFVGLIVAIAISLLSLKTLCYLLRKISYVTVHGNIPCVDYSSVCVPAQALQQGCDCALIRPGQEAAVRQMLGRRNRDTFEDIKLAILGQPGVDELNRFFTVAESASAAVDSKKKIASVNTQVHASMMTVPKNLVADVINMQGDWLSPESRNQLLNCGSPRCEVVGQTTDLMGDSTPTRQDRKFRVTRAVRYDIDGDNTTLIAFASATSDFVLNKLLVQWEEEECHRKLKTLFFKKCTTELRSREDLRTFDEGAKNNWLNHVNREMVASSESRTPICSTSLPVNSSRMRVLFLILAFLVGSEAHKILVYNMKFAHSHSNFLGNIADILVDAGHDVTVLIPEIDVNLKDGSSKAKVVRIPPHEEATTVFAKLDAGEVDMFQFSEMNPLIPFLMRRDTGIMFSKQCEKTLESGEVEKLQKERFDVYIVETFDICGMMLAHLIKPRSIIKTSTTIMMGDHFDELGVPQPLSYNPSPLTRSLDVHSITSRAWNIFGDQMTKVMFSGARSQVDAVFRKKYGDKYPSLKEISSNVAYVFTNTEPLIDFGTPILSRVVDIGGLGAKEPKPLDEYWTSIITHRPKTVLISFGSLAKSFLLAPSVKEGILKVASAFPSVTFIWKYEKKDEFALGQASKIENLVLTDWMPQNDLLNHPNLAVFITHGGMGSVQELTLRGKPAILIPIFGDQPRNAAMIEHNKLGKVLSKLEVGNYEKIIALLKDLMENPEYAENSKRVARMLAKKPFSSKEKLLKYVDFAAEFGPSQALRPQSQDMSFIEYHNLDITFVGFLLILAGTYLLMKFACIVLKKFGIRKKTYFRMQIALFLLAFFIGANSHKLLVYNAKFAHSHSNFIGNIADILVDAGHDVTVLIPELDTRLKDGSNKAKVVRIPPNEEAKAVFAKLDTGEINLFRFSETNPLIPLWTKGSMGFVFAKQCEATLESGEVAKLRNEKFDVYIVEIFDICGMMLSHLLQPRSIIKVSTTIMMGEQHDELGVPLPLSYSPSCLTRSLDVHSIVSRAWNIFAEQMARLKYSGMRSQEISSNVAYAFTNTEPLIDFATPTLSRVIDIGGLGAKEPKELDEYWASIMTRRPKVVSAFPSITFIWKYEKKDDFAHGLAAKVDNLVLTEWMPQTDLLVFITHGGMGSVQELTQRGKPAILIPIFGDQPRNAAMIEHNLLGKVLGKLEVGNHEKIIALLKEVMENPEYAENAKRVARMLAKKPFSSKEKLLRYVDFAAEFGPSTSLRPQSQDMSFIEYHNLDIILVGFPVTLCGIYLFTKFICIALKRFGIRKLKNDSRISRCVLHKWAHCACKALSKMRVLVLLLACFIGSNAHKILVYNPKFAHSHSNFIGNIADILVDAGHDVTTLIPEMNDKLKDGTTKSKVIRIPPHPDAAEVVVKIDTGEVDVLSVSELNPIVPLIMSRETSTMFTKQCEATLDSGEIEKLQKEKFDVYIVESFDLCGMMLAHRLKPKAVIKTATTHLFGDQFDELGVPSALSYNPSTLTRSLDVHSMCSRAWNLFAERVARIMFSGPRSTVDAMFRQRFGKDYPTLKEISSNVSYIFTNTEPLIDFATPTLTKVIPIGGLGAKEPKPLDEYWTSIMTRRPKVVLLSFGSVAKSYLLAPAVKEGLLKVAAAFPSVTFIWKYEKKDEFALGEAAKVENLVLIDWMPQNDLLNHPNLAVFITHGGMGSVQELALRGKPAILIPIFGDQPRNSAMIEHNKLGKVLSKLEVGNYQKIIGLLKELMENPMYAENSKKVARMLSKKPFSSKEKLLKYVDFAAEFGPSAALRPQSQDMTFIEYYNLDIIVVGIIVAIILAYGILRLASCTIKRIFSGKAKKE</sequence>
<evidence type="ECO:0000256" key="6">
    <source>
        <dbReference type="ARBA" id="ARBA00022692"/>
    </source>
</evidence>
<dbReference type="GO" id="GO:0008194">
    <property type="term" value="F:UDP-glycosyltransferase activity"/>
    <property type="evidence" value="ECO:0000318"/>
    <property type="project" value="GO_Central"/>
</dbReference>
<comment type="subcellular location">
    <subcellularLocation>
        <location evidence="1">Membrane</location>
        <topology evidence="1">Single-pass membrane protein</topology>
    </subcellularLocation>
</comment>
<evidence type="ECO:0000256" key="8">
    <source>
        <dbReference type="ARBA" id="ARBA00022989"/>
    </source>
</evidence>
<dbReference type="InterPro" id="IPR002213">
    <property type="entry name" value="UDP_glucos_trans"/>
</dbReference>
<organism evidence="11 12">
    <name type="scientific">Pristionchus pacificus</name>
    <name type="common">Parasitic nematode worm</name>
    <dbReference type="NCBI Taxonomy" id="54126"/>
    <lineage>
        <taxon>Eukaryota</taxon>
        <taxon>Metazoa</taxon>
        <taxon>Ecdysozoa</taxon>
        <taxon>Nematoda</taxon>
        <taxon>Chromadorea</taxon>
        <taxon>Rhabditida</taxon>
        <taxon>Rhabditina</taxon>
        <taxon>Diplogasteromorpha</taxon>
        <taxon>Diplogasteroidea</taxon>
        <taxon>Neodiplogasteridae</taxon>
        <taxon>Pristionchus</taxon>
    </lineage>
</organism>
<dbReference type="PROSITE" id="PS00375">
    <property type="entry name" value="UDPGT"/>
    <property type="match status" value="1"/>
</dbReference>
<dbReference type="Pfam" id="PF00201">
    <property type="entry name" value="UDPGT"/>
    <property type="match status" value="5"/>
</dbReference>
<dbReference type="Proteomes" id="UP000005239">
    <property type="component" value="Unassembled WGS sequence"/>
</dbReference>
<reference evidence="11" key="2">
    <citation type="submission" date="2022-06" db="UniProtKB">
        <authorList>
            <consortium name="EnsemblMetazoa"/>
        </authorList>
    </citation>
    <scope>IDENTIFICATION</scope>
    <source>
        <strain evidence="11">PS312</strain>
    </source>
</reference>
<comment type="similarity">
    <text evidence="2">Belongs to the UDP-glycosyltransferase family.</text>
</comment>
<dbReference type="EC" id="2.4.1.17" evidence="3"/>
<keyword evidence="12" id="KW-1185">Reference proteome</keyword>
<evidence type="ECO:0000313" key="11">
    <source>
        <dbReference type="EnsemblMetazoa" id="PPA39111.1"/>
    </source>
</evidence>
<dbReference type="GO" id="GO:0016020">
    <property type="term" value="C:membrane"/>
    <property type="evidence" value="ECO:0007669"/>
    <property type="project" value="UniProtKB-SubCell"/>
</dbReference>
<keyword evidence="7" id="KW-0732">Signal</keyword>
<evidence type="ECO:0000256" key="5">
    <source>
        <dbReference type="ARBA" id="ARBA00022679"/>
    </source>
</evidence>